<proteinExistence type="predicted"/>
<keyword evidence="3" id="KW-1185">Reference proteome</keyword>
<evidence type="ECO:0000259" key="1">
    <source>
        <dbReference type="Pfam" id="PF12867"/>
    </source>
</evidence>
<dbReference type="RefSeq" id="WP_240714318.1">
    <property type="nucleotide sequence ID" value="NZ_JAKVTV010000004.1"/>
</dbReference>
<gene>
    <name evidence="2" type="ORF">ML462_13315</name>
</gene>
<accession>A0A9X1V4C4</accession>
<protein>
    <submittedName>
        <fullName evidence="2">DinB family protein</fullName>
    </submittedName>
</protein>
<dbReference type="SUPFAM" id="SSF109854">
    <property type="entry name" value="DinB/YfiT-like putative metalloenzymes"/>
    <property type="match status" value="1"/>
</dbReference>
<dbReference type="AlphaFoldDB" id="A0A9X1V4C4"/>
<comment type="caution">
    <text evidence="2">The sequence shown here is derived from an EMBL/GenBank/DDBJ whole genome shotgun (WGS) entry which is preliminary data.</text>
</comment>
<dbReference type="Pfam" id="PF12867">
    <property type="entry name" value="DinB_2"/>
    <property type="match status" value="1"/>
</dbReference>
<reference evidence="2" key="1">
    <citation type="submission" date="2022-03" db="EMBL/GenBank/DDBJ databases">
        <title>Gramella crocea sp. nov., isolated from activated sludge of a seafood processing plant.</title>
        <authorList>
            <person name="Zhang X."/>
        </authorList>
    </citation>
    <scope>NUCLEOTIDE SEQUENCE</scope>
    <source>
        <strain evidence="2">YJ019</strain>
    </source>
</reference>
<dbReference type="InterPro" id="IPR024775">
    <property type="entry name" value="DinB-like"/>
</dbReference>
<dbReference type="InterPro" id="IPR034660">
    <property type="entry name" value="DinB/YfiT-like"/>
</dbReference>
<dbReference type="EMBL" id="JAKVTV010000004">
    <property type="protein sequence ID" value="MCH4824152.1"/>
    <property type="molecule type" value="Genomic_DNA"/>
</dbReference>
<feature type="domain" description="DinB-like" evidence="1">
    <location>
        <begin position="54"/>
        <end position="178"/>
    </location>
</feature>
<sequence>MKRRELLLQSLPASAAFCSLPLLSWAIPKEKEDLLAQVSLLREMDNDSLAWIWGILNGITEEELDWKINDEANSIRWIVGHLTWFEEWASDAIEEKGLYLIDKQPSTSFQSDSFDQMKDRLTKAHEKYDRLVQNLNPEQIRRPSKYLYNENDKKRADVDLRTIMAIRCTHFFGHLYQIRMIRGTYSRVNNTDKAAFDKW</sequence>
<organism evidence="2 3">
    <name type="scientific">Christiangramia lutea</name>
    <dbReference type="NCBI Taxonomy" id="1607951"/>
    <lineage>
        <taxon>Bacteria</taxon>
        <taxon>Pseudomonadati</taxon>
        <taxon>Bacteroidota</taxon>
        <taxon>Flavobacteriia</taxon>
        <taxon>Flavobacteriales</taxon>
        <taxon>Flavobacteriaceae</taxon>
        <taxon>Christiangramia</taxon>
    </lineage>
</organism>
<name>A0A9X1V4C4_9FLAO</name>
<dbReference type="Gene3D" id="1.20.120.450">
    <property type="entry name" value="dinb family like domain"/>
    <property type="match status" value="1"/>
</dbReference>
<evidence type="ECO:0000313" key="2">
    <source>
        <dbReference type="EMBL" id="MCH4824152.1"/>
    </source>
</evidence>
<evidence type="ECO:0000313" key="3">
    <source>
        <dbReference type="Proteomes" id="UP001139226"/>
    </source>
</evidence>
<dbReference type="Proteomes" id="UP001139226">
    <property type="component" value="Unassembled WGS sequence"/>
</dbReference>